<accession>A0A5P1EJG1</accession>
<dbReference type="AlphaFoldDB" id="A0A5P1EJG1"/>
<dbReference type="PANTHER" id="PTHR34132">
    <property type="entry name" value="EMB|CAB87627.1-RELATED"/>
    <property type="match status" value="1"/>
</dbReference>
<proteinExistence type="predicted"/>
<name>A0A5P1EJG1_ASPOF</name>
<feature type="chain" id="PRO_5024309918" evidence="2">
    <location>
        <begin position="21"/>
        <end position="77"/>
    </location>
</feature>
<sequence length="77" mass="8525">MCPLRIILVLLSAAIAGLVAWRAVRSPQGHITEPETETPTGDPKKNEGDQKVIGDGFWAFMDMASGKYLWRVIKEGR</sequence>
<dbReference type="Gramene" id="ONK66108">
    <property type="protein sequence ID" value="ONK66108"/>
    <property type="gene ID" value="A4U43_C06F4230"/>
</dbReference>
<feature type="region of interest" description="Disordered" evidence="1">
    <location>
        <begin position="29"/>
        <end position="50"/>
    </location>
</feature>
<reference evidence="4" key="1">
    <citation type="journal article" date="2017" name="Nat. Commun.">
        <title>The asparagus genome sheds light on the origin and evolution of a young Y chromosome.</title>
        <authorList>
            <person name="Harkess A."/>
            <person name="Zhou J."/>
            <person name="Xu C."/>
            <person name="Bowers J.E."/>
            <person name="Van der Hulst R."/>
            <person name="Ayyampalayam S."/>
            <person name="Mercati F."/>
            <person name="Riccardi P."/>
            <person name="McKain M.R."/>
            <person name="Kakrana A."/>
            <person name="Tang H."/>
            <person name="Ray J."/>
            <person name="Groenendijk J."/>
            <person name="Arikit S."/>
            <person name="Mathioni S.M."/>
            <person name="Nakano M."/>
            <person name="Shan H."/>
            <person name="Telgmann-Rauber A."/>
            <person name="Kanno A."/>
            <person name="Yue Z."/>
            <person name="Chen H."/>
            <person name="Li W."/>
            <person name="Chen Y."/>
            <person name="Xu X."/>
            <person name="Zhang Y."/>
            <person name="Luo S."/>
            <person name="Chen H."/>
            <person name="Gao J."/>
            <person name="Mao Z."/>
            <person name="Pires J.C."/>
            <person name="Luo M."/>
            <person name="Kudrna D."/>
            <person name="Wing R.A."/>
            <person name="Meyers B.C."/>
            <person name="Yi K."/>
            <person name="Kong H."/>
            <person name="Lavrijsen P."/>
            <person name="Sunseri F."/>
            <person name="Falavigna A."/>
            <person name="Ye Y."/>
            <person name="Leebens-Mack J.H."/>
            <person name="Chen G."/>
        </authorList>
    </citation>
    <scope>NUCLEOTIDE SEQUENCE [LARGE SCALE GENOMIC DNA]</scope>
    <source>
        <strain evidence="4">cv. DH0086</strain>
    </source>
</reference>
<evidence type="ECO:0000313" key="4">
    <source>
        <dbReference type="Proteomes" id="UP000243459"/>
    </source>
</evidence>
<dbReference type="OMA" id="MEKGFWV"/>
<dbReference type="EMBL" id="CM007386">
    <property type="protein sequence ID" value="ONK66108.1"/>
    <property type="molecule type" value="Genomic_DNA"/>
</dbReference>
<evidence type="ECO:0000313" key="3">
    <source>
        <dbReference type="EMBL" id="ONK66108.1"/>
    </source>
</evidence>
<keyword evidence="4" id="KW-1185">Reference proteome</keyword>
<evidence type="ECO:0000256" key="2">
    <source>
        <dbReference type="SAM" id="SignalP"/>
    </source>
</evidence>
<gene>
    <name evidence="3" type="ORF">A4U43_C06F4230</name>
</gene>
<dbReference type="Proteomes" id="UP000243459">
    <property type="component" value="Chromosome 6"/>
</dbReference>
<dbReference type="PANTHER" id="PTHR34132:SF2">
    <property type="entry name" value="EMB|CAB87627.1-RELATED"/>
    <property type="match status" value="1"/>
</dbReference>
<protein>
    <submittedName>
        <fullName evidence="3">Uncharacterized protein</fullName>
    </submittedName>
</protein>
<keyword evidence="2" id="KW-0732">Signal</keyword>
<feature type="signal peptide" evidence="2">
    <location>
        <begin position="1"/>
        <end position="20"/>
    </location>
</feature>
<evidence type="ECO:0000256" key="1">
    <source>
        <dbReference type="SAM" id="MobiDB-lite"/>
    </source>
</evidence>
<organism evidence="3 4">
    <name type="scientific">Asparagus officinalis</name>
    <name type="common">Garden asparagus</name>
    <dbReference type="NCBI Taxonomy" id="4686"/>
    <lineage>
        <taxon>Eukaryota</taxon>
        <taxon>Viridiplantae</taxon>
        <taxon>Streptophyta</taxon>
        <taxon>Embryophyta</taxon>
        <taxon>Tracheophyta</taxon>
        <taxon>Spermatophyta</taxon>
        <taxon>Magnoliopsida</taxon>
        <taxon>Liliopsida</taxon>
        <taxon>Asparagales</taxon>
        <taxon>Asparagaceae</taxon>
        <taxon>Asparagoideae</taxon>
        <taxon>Asparagus</taxon>
    </lineage>
</organism>